<evidence type="ECO:0000313" key="5">
    <source>
        <dbReference type="Proteomes" id="UP000051934"/>
    </source>
</evidence>
<dbReference type="InterPro" id="IPR051685">
    <property type="entry name" value="Ycf3/AcsC/BcsC/TPR_MFPF"/>
</dbReference>
<dbReference type="Proteomes" id="UP000051934">
    <property type="component" value="Unassembled WGS sequence"/>
</dbReference>
<evidence type="ECO:0000256" key="3">
    <source>
        <dbReference type="PROSITE-ProRule" id="PRU00339"/>
    </source>
</evidence>
<dbReference type="SUPFAM" id="SSF48452">
    <property type="entry name" value="TPR-like"/>
    <property type="match status" value="3"/>
</dbReference>
<accession>A0A0R2S8G9</accession>
<dbReference type="Gene3D" id="1.25.40.10">
    <property type="entry name" value="Tetratricopeptide repeat domain"/>
    <property type="match status" value="3"/>
</dbReference>
<organism evidence="4 5">
    <name type="scientific">OM182 bacterium BACL3 MAG-120507-bin80</name>
    <dbReference type="NCBI Taxonomy" id="1655577"/>
    <lineage>
        <taxon>Bacteria</taxon>
        <taxon>Pseudomonadati</taxon>
        <taxon>Pseudomonadota</taxon>
        <taxon>Gammaproteobacteria</taxon>
        <taxon>OMG group</taxon>
        <taxon>OM182 clade</taxon>
    </lineage>
</organism>
<evidence type="ECO:0000313" key="4">
    <source>
        <dbReference type="EMBL" id="KRO71207.1"/>
    </source>
</evidence>
<protein>
    <submittedName>
        <fullName evidence="4">Uncharacterized protein</fullName>
    </submittedName>
</protein>
<evidence type="ECO:0000256" key="1">
    <source>
        <dbReference type="ARBA" id="ARBA00022737"/>
    </source>
</evidence>
<dbReference type="InterPro" id="IPR019734">
    <property type="entry name" value="TPR_rpt"/>
</dbReference>
<dbReference type="PROSITE" id="PS51257">
    <property type="entry name" value="PROKAR_LIPOPROTEIN"/>
    <property type="match status" value="1"/>
</dbReference>
<reference evidence="4 5" key="1">
    <citation type="submission" date="2015-10" db="EMBL/GenBank/DDBJ databases">
        <title>Metagenome-Assembled Genomes uncover a global brackish microbiome.</title>
        <authorList>
            <person name="Hugerth L.W."/>
            <person name="Larsson J."/>
            <person name="Alneberg J."/>
            <person name="Lindh M.V."/>
            <person name="Legrand C."/>
            <person name="Pinhassi J."/>
            <person name="Andersson A.F."/>
        </authorList>
    </citation>
    <scope>NUCLEOTIDE SEQUENCE [LARGE SCALE GENOMIC DNA]</scope>
    <source>
        <strain evidence="4">BACL4 MAG-120507-bin80</strain>
    </source>
</reference>
<name>A0A0R2S8G9_9GAMM</name>
<dbReference type="EMBL" id="LIBB01000220">
    <property type="protein sequence ID" value="KRO71207.1"/>
    <property type="molecule type" value="Genomic_DNA"/>
</dbReference>
<sequence>MIFSRKQPLAEKACATEAFRLAAFAFFAVLTSCTSLPKPDIMAQPESSLPELVSEPASEAEPNQEYGAFTEEQLYRAIVGELEANSGDIAAAGDSYLDLALGTKDLGVILRAVQFASIANDTNALLQLGLVWASVDPADPQPQLLLAIEYLEAGAFDRAIPRMARVLELGGSIDFSALSSRTGQLNPQSRAQLIRALEPLLTQFPDDDSLALAQVQLLAQSGEYDAALTALDTARAQVTQTAGTVLLETQILQNMGRADDASRVMRAGVKVFDTDPILRASLARLYISQDKFDDALEQYAILIAQDAENWEAVYAKALVHLEIEEYGEAESLFQRLIDSGERVDESRYYLATSFERQGQLERAIDNYRLVSIGTNNFLGAQQQATRLSIALGAVDAAHDWLQRVSRGQPRLEVLFINMEAQLLQQAGLPAKAKQLLDRSLNRYPGEVDLLFARVIYFDSIKDLAGSEADLRSIIAIKPDDARALNHLGYMLADQTTRYEEALTLLESAIALNPGDPATTDSLAWAQYKLGRYEDALQNIRRAFAVFPDPEVASHMGEILWMMGRRDEALAVWQRALEGAPDDPLVTEAMQRLQTQASEDESE</sequence>
<feature type="repeat" description="TPR" evidence="3">
    <location>
        <begin position="549"/>
        <end position="582"/>
    </location>
</feature>
<gene>
    <name evidence="4" type="ORF">ABR69_08615</name>
</gene>
<dbReference type="AlphaFoldDB" id="A0A0R2S8G9"/>
<dbReference type="PROSITE" id="PS50005">
    <property type="entry name" value="TPR"/>
    <property type="match status" value="1"/>
</dbReference>
<keyword evidence="1" id="KW-0677">Repeat</keyword>
<dbReference type="Pfam" id="PF14559">
    <property type="entry name" value="TPR_19"/>
    <property type="match status" value="1"/>
</dbReference>
<dbReference type="InterPro" id="IPR011990">
    <property type="entry name" value="TPR-like_helical_dom_sf"/>
</dbReference>
<dbReference type="PANTHER" id="PTHR44943:SF8">
    <property type="entry name" value="TPR REPEAT-CONTAINING PROTEIN MJ0263"/>
    <property type="match status" value="1"/>
</dbReference>
<comment type="caution">
    <text evidence="4">The sequence shown here is derived from an EMBL/GenBank/DDBJ whole genome shotgun (WGS) entry which is preliminary data.</text>
</comment>
<proteinExistence type="predicted"/>
<keyword evidence="2 3" id="KW-0802">TPR repeat</keyword>
<evidence type="ECO:0000256" key="2">
    <source>
        <dbReference type="ARBA" id="ARBA00022803"/>
    </source>
</evidence>
<dbReference type="PANTHER" id="PTHR44943">
    <property type="entry name" value="CELLULOSE SYNTHASE OPERON PROTEIN C"/>
    <property type="match status" value="1"/>
</dbReference>
<dbReference type="SMART" id="SM00028">
    <property type="entry name" value="TPR"/>
    <property type="match status" value="8"/>
</dbReference>
<dbReference type="Pfam" id="PF13432">
    <property type="entry name" value="TPR_16"/>
    <property type="match status" value="1"/>
</dbReference>